<dbReference type="PROSITE" id="PS51371">
    <property type="entry name" value="CBS"/>
    <property type="match status" value="1"/>
</dbReference>
<gene>
    <name evidence="18" type="ORF">EV697_105102</name>
</gene>
<dbReference type="GO" id="GO:0005886">
    <property type="term" value="C:plasma membrane"/>
    <property type="evidence" value="ECO:0007669"/>
    <property type="project" value="UniProtKB-SubCell"/>
</dbReference>
<evidence type="ECO:0000256" key="2">
    <source>
        <dbReference type="ARBA" id="ARBA00022448"/>
    </source>
</evidence>
<feature type="transmembrane region" description="Helical" evidence="15">
    <location>
        <begin position="98"/>
        <end position="122"/>
    </location>
</feature>
<dbReference type="SMART" id="SM01091">
    <property type="entry name" value="CorC_HlyC"/>
    <property type="match status" value="1"/>
</dbReference>
<dbReference type="AlphaFoldDB" id="A0A4V2SIY7"/>
<accession>A0A4V2SIY7</accession>
<evidence type="ECO:0000256" key="13">
    <source>
        <dbReference type="PROSITE-ProRule" id="PRU00703"/>
    </source>
</evidence>
<evidence type="ECO:0000256" key="1">
    <source>
        <dbReference type="ARBA" id="ARBA00004429"/>
    </source>
</evidence>
<evidence type="ECO:0000256" key="7">
    <source>
        <dbReference type="ARBA" id="ARBA00022989"/>
    </source>
</evidence>
<feature type="transmembrane region" description="Helical" evidence="15">
    <location>
        <begin position="6"/>
        <end position="27"/>
    </location>
</feature>
<dbReference type="Pfam" id="PF00571">
    <property type="entry name" value="CBS"/>
    <property type="match status" value="1"/>
</dbReference>
<evidence type="ECO:0000256" key="6">
    <source>
        <dbReference type="ARBA" id="ARBA00022737"/>
    </source>
</evidence>
<name>A0A4V2SIY7_9PAST</name>
<evidence type="ECO:0000256" key="3">
    <source>
        <dbReference type="ARBA" id="ARBA00022475"/>
    </source>
</evidence>
<dbReference type="Pfam" id="PF03471">
    <property type="entry name" value="CorC_HlyC"/>
    <property type="match status" value="1"/>
</dbReference>
<dbReference type="GO" id="GO:0050660">
    <property type="term" value="F:flavin adenine dinucleotide binding"/>
    <property type="evidence" value="ECO:0007669"/>
    <property type="project" value="InterPro"/>
</dbReference>
<evidence type="ECO:0000256" key="4">
    <source>
        <dbReference type="ARBA" id="ARBA00022519"/>
    </source>
</evidence>
<dbReference type="InterPro" id="IPR005170">
    <property type="entry name" value="Transptr-assoc_dom"/>
</dbReference>
<evidence type="ECO:0000256" key="15">
    <source>
        <dbReference type="SAM" id="Phobius"/>
    </source>
</evidence>
<dbReference type="SUPFAM" id="SSF56176">
    <property type="entry name" value="FAD-binding/transporter-associated domain-like"/>
    <property type="match status" value="1"/>
</dbReference>
<evidence type="ECO:0000256" key="9">
    <source>
        <dbReference type="ARBA" id="ARBA00023136"/>
    </source>
</evidence>
<comment type="subcellular location">
    <subcellularLocation>
        <location evidence="1">Cell inner membrane</location>
        <topology evidence="1">Multi-pass membrane protein</topology>
    </subcellularLocation>
</comment>
<feature type="transmembrane region" description="Helical" evidence="15">
    <location>
        <begin position="59"/>
        <end position="78"/>
    </location>
</feature>
<keyword evidence="8 13" id="KW-0129">CBS domain</keyword>
<dbReference type="InterPro" id="IPR016169">
    <property type="entry name" value="FAD-bd_PCMH_sub2"/>
</dbReference>
<dbReference type="Gene3D" id="3.30.465.10">
    <property type="match status" value="1"/>
</dbReference>
<reference evidence="18 19" key="1">
    <citation type="submission" date="2019-03" db="EMBL/GenBank/DDBJ databases">
        <title>Genomic Encyclopedia of Type Strains, Phase IV (KMG-IV): sequencing the most valuable type-strain genomes for metagenomic binning, comparative biology and taxonomic classification.</title>
        <authorList>
            <person name="Goeker M."/>
        </authorList>
    </citation>
    <scope>NUCLEOTIDE SEQUENCE [LARGE SCALE GENOMIC DNA]</scope>
    <source>
        <strain evidence="18 19">DSM 28231</strain>
    </source>
</reference>
<dbReference type="Gene3D" id="3.10.580.10">
    <property type="entry name" value="CBS-domain"/>
    <property type="match status" value="1"/>
</dbReference>
<feature type="domain" description="CNNM transmembrane" evidence="17">
    <location>
        <begin position="1"/>
        <end position="199"/>
    </location>
</feature>
<sequence>MSLFEAILIITALILTSAVISSAEISLAGARKLKLQVLANEGNEKAKQILALQASPGRFITFVQIGLNMVAILSGVIGESAITPYLKEILVKYTQASWIYPLSSWLSFTFVTVAFILFADLIPKRFALTNPEKVALKTVGIMRFNIMLFKPLVWLFDSTANAIFKLFKISIERKNDLTSEDIVALMDAGAEAGVLKAQEHYLIENIFDMQERTVTSTMTTRENIVFLDRSFKKERVLEIIEKNPHQKLLICDKSIDKILGYVETHNLLTCYMQDDKVSLTDTSLLRKALFIPDTLSLFEVLELFKSAGKDFAVIVNEYALVVGIVTLKDVMSIVMGELVSNEEEQIVRRDENSWLIDGATPLEDVMRALNIDEFPDEENYETIGGFMMYILRKIPKKTDFVLHDKYKFEIIDTENFKIDQLLVSFRKDIQ</sequence>
<evidence type="ECO:0000313" key="18">
    <source>
        <dbReference type="EMBL" id="TCP11990.1"/>
    </source>
</evidence>
<feature type="domain" description="CBS" evidence="16">
    <location>
        <begin position="284"/>
        <end position="343"/>
    </location>
</feature>
<dbReference type="Pfam" id="PF01595">
    <property type="entry name" value="CNNM"/>
    <property type="match status" value="1"/>
</dbReference>
<keyword evidence="2" id="KW-0813">Transport</keyword>
<evidence type="ECO:0000256" key="8">
    <source>
        <dbReference type="ARBA" id="ARBA00023122"/>
    </source>
</evidence>
<dbReference type="EMBL" id="SLXI01000005">
    <property type="protein sequence ID" value="TCP11990.1"/>
    <property type="molecule type" value="Genomic_DNA"/>
</dbReference>
<keyword evidence="4" id="KW-0997">Cell inner membrane</keyword>
<keyword evidence="5 14" id="KW-0812">Transmembrane</keyword>
<evidence type="ECO:0000313" key="19">
    <source>
        <dbReference type="Proteomes" id="UP000294841"/>
    </source>
</evidence>
<comment type="caution">
    <text evidence="18">The sequence shown here is derived from an EMBL/GenBank/DDBJ whole genome shotgun (WGS) entry which is preliminary data.</text>
</comment>
<dbReference type="InterPro" id="IPR044751">
    <property type="entry name" value="Ion_transp-like_CBS"/>
</dbReference>
<evidence type="ECO:0000259" key="16">
    <source>
        <dbReference type="PROSITE" id="PS51371"/>
    </source>
</evidence>
<evidence type="ECO:0000256" key="5">
    <source>
        <dbReference type="ARBA" id="ARBA00022692"/>
    </source>
</evidence>
<keyword evidence="7 14" id="KW-1133">Transmembrane helix</keyword>
<comment type="function">
    <text evidence="10">Involved in cadaverine and putrescine tolerance in stationary phase. May facilitate the efflux of both cadaverine and putrescine from the cytoplasm, reducing potentially toxic levels under certain stress conditions.</text>
</comment>
<dbReference type="InterPro" id="IPR036318">
    <property type="entry name" value="FAD-bd_PCMH-like_sf"/>
</dbReference>
<keyword evidence="9 14" id="KW-0472">Membrane</keyword>
<comment type="similarity">
    <text evidence="11">Belongs to the UPF0053 family. PaeA subfamily.</text>
</comment>
<dbReference type="FunFam" id="3.10.580.10:FF:000005">
    <property type="entry name" value="HlyC/CorC family transporter"/>
    <property type="match status" value="1"/>
</dbReference>
<protein>
    <recommendedName>
        <fullName evidence="12">Polyamine export protein</fullName>
    </recommendedName>
</protein>
<dbReference type="InterPro" id="IPR000644">
    <property type="entry name" value="CBS_dom"/>
</dbReference>
<evidence type="ECO:0000256" key="10">
    <source>
        <dbReference type="ARBA" id="ARBA00037177"/>
    </source>
</evidence>
<dbReference type="InterPro" id="IPR002550">
    <property type="entry name" value="CNNM"/>
</dbReference>
<organism evidence="18 19">
    <name type="scientific">Bisgaardia hudsonensis</name>
    <dbReference type="NCBI Taxonomy" id="109472"/>
    <lineage>
        <taxon>Bacteria</taxon>
        <taxon>Pseudomonadati</taxon>
        <taxon>Pseudomonadota</taxon>
        <taxon>Gammaproteobacteria</taxon>
        <taxon>Pasteurellales</taxon>
        <taxon>Pasteurellaceae</taxon>
        <taxon>Bisgaardia</taxon>
    </lineage>
</organism>
<dbReference type="InterPro" id="IPR046342">
    <property type="entry name" value="CBS_dom_sf"/>
</dbReference>
<evidence type="ECO:0000256" key="14">
    <source>
        <dbReference type="PROSITE-ProRule" id="PRU01193"/>
    </source>
</evidence>
<keyword evidence="19" id="KW-1185">Reference proteome</keyword>
<dbReference type="PROSITE" id="PS51846">
    <property type="entry name" value="CNNM"/>
    <property type="match status" value="1"/>
</dbReference>
<dbReference type="SUPFAM" id="SSF54631">
    <property type="entry name" value="CBS-domain pair"/>
    <property type="match status" value="1"/>
</dbReference>
<dbReference type="PANTHER" id="PTHR22777">
    <property type="entry name" value="HEMOLYSIN-RELATED"/>
    <property type="match status" value="1"/>
</dbReference>
<dbReference type="CDD" id="cd04590">
    <property type="entry name" value="CBS_pair_CorC_HlyC_assoc"/>
    <property type="match status" value="1"/>
</dbReference>
<evidence type="ECO:0000256" key="12">
    <source>
        <dbReference type="ARBA" id="ARBA00039818"/>
    </source>
</evidence>
<keyword evidence="6" id="KW-0677">Repeat</keyword>
<dbReference type="RefSeq" id="WP_132024321.1">
    <property type="nucleotide sequence ID" value="NZ_CP016605.1"/>
</dbReference>
<dbReference type="OrthoDB" id="9797674at2"/>
<dbReference type="Proteomes" id="UP000294841">
    <property type="component" value="Unassembled WGS sequence"/>
</dbReference>
<keyword evidence="3" id="KW-1003">Cell membrane</keyword>
<proteinExistence type="inferred from homology"/>
<dbReference type="PANTHER" id="PTHR22777:SF16">
    <property type="entry name" value="POLYAMINE EXPORT PROTEIN"/>
    <property type="match status" value="1"/>
</dbReference>
<evidence type="ECO:0000256" key="11">
    <source>
        <dbReference type="ARBA" id="ARBA00038280"/>
    </source>
</evidence>
<evidence type="ECO:0000259" key="17">
    <source>
        <dbReference type="PROSITE" id="PS51846"/>
    </source>
</evidence>